<dbReference type="Pfam" id="PF01797">
    <property type="entry name" value="Y1_Tnp"/>
    <property type="match status" value="1"/>
</dbReference>
<evidence type="ECO:0000313" key="2">
    <source>
        <dbReference type="EMBL" id="UXA66959.1"/>
    </source>
</evidence>
<dbReference type="RefSeq" id="WP_260808114.1">
    <property type="nucleotide sequence ID" value="NZ_CP096138.1"/>
</dbReference>
<protein>
    <submittedName>
        <fullName evidence="2">Transposase</fullName>
    </submittedName>
</protein>
<sequence length="71" mass="7980">MACERLAVRMHAFLLMDNQVHLLVSADKAGGVSSAMRLNGQSYVQAFNARHRRSGTLWQGRFTSCLVQTER</sequence>
<name>A0A9Q9MTV4_9XANT</name>
<dbReference type="PANTHER" id="PTHR34322">
    <property type="entry name" value="TRANSPOSASE, Y1_TNP DOMAIN-CONTAINING"/>
    <property type="match status" value="1"/>
</dbReference>
<feature type="domain" description="Transposase IS200-like" evidence="1">
    <location>
        <begin position="2"/>
        <end position="68"/>
    </location>
</feature>
<dbReference type="GO" id="GO:0006313">
    <property type="term" value="P:DNA transposition"/>
    <property type="evidence" value="ECO:0007669"/>
    <property type="project" value="InterPro"/>
</dbReference>
<dbReference type="Gene3D" id="3.30.70.1290">
    <property type="entry name" value="Transposase IS200-like"/>
    <property type="match status" value="1"/>
</dbReference>
<dbReference type="PANTHER" id="PTHR34322:SF2">
    <property type="entry name" value="TRANSPOSASE IS200-LIKE DOMAIN-CONTAINING PROTEIN"/>
    <property type="match status" value="1"/>
</dbReference>
<dbReference type="GO" id="GO:0004803">
    <property type="term" value="F:transposase activity"/>
    <property type="evidence" value="ECO:0007669"/>
    <property type="project" value="InterPro"/>
</dbReference>
<reference evidence="2" key="1">
    <citation type="submission" date="2022-04" db="EMBL/GenBank/DDBJ databases">
        <title>Xanthomonas prunicola pv. tritici, a pathogen causing a previously unreported foliar disease of wheat.</title>
        <authorList>
            <person name="Clavijo F."/>
            <person name="Curland R.D."/>
            <person name="Dill-Macky R."/>
            <person name="Pereyra S."/>
            <person name="Roman-Reyna V."/>
            <person name="Siri M.I."/>
        </authorList>
    </citation>
    <scope>NUCLEOTIDE SEQUENCE</scope>
    <source>
        <strain evidence="2">CIX249</strain>
    </source>
</reference>
<dbReference type="InterPro" id="IPR036515">
    <property type="entry name" value="Transposase_17_sf"/>
</dbReference>
<dbReference type="EMBL" id="CP096142">
    <property type="protein sequence ID" value="UXA66959.1"/>
    <property type="molecule type" value="Genomic_DNA"/>
</dbReference>
<dbReference type="GeneID" id="75151357"/>
<dbReference type="Proteomes" id="UP001058381">
    <property type="component" value="Chromosome"/>
</dbReference>
<dbReference type="InterPro" id="IPR002686">
    <property type="entry name" value="Transposase_17"/>
</dbReference>
<organism evidence="2 3">
    <name type="scientific">Xanthomonas prunicola</name>
    <dbReference type="NCBI Taxonomy" id="2053930"/>
    <lineage>
        <taxon>Bacteria</taxon>
        <taxon>Pseudomonadati</taxon>
        <taxon>Pseudomonadota</taxon>
        <taxon>Gammaproteobacteria</taxon>
        <taxon>Lysobacterales</taxon>
        <taxon>Lysobacteraceae</taxon>
        <taxon>Xanthomonas</taxon>
    </lineage>
</organism>
<dbReference type="AlphaFoldDB" id="A0A9Q9MTV4"/>
<proteinExistence type="predicted"/>
<evidence type="ECO:0000313" key="3">
    <source>
        <dbReference type="Proteomes" id="UP001058381"/>
    </source>
</evidence>
<gene>
    <name evidence="2" type="ORF">M0D43_08345</name>
</gene>
<accession>A0A9Q9MTV4</accession>
<evidence type="ECO:0000259" key="1">
    <source>
        <dbReference type="Pfam" id="PF01797"/>
    </source>
</evidence>
<dbReference type="GO" id="GO:0003677">
    <property type="term" value="F:DNA binding"/>
    <property type="evidence" value="ECO:0007669"/>
    <property type="project" value="InterPro"/>
</dbReference>
<dbReference type="SUPFAM" id="SSF143422">
    <property type="entry name" value="Transposase IS200-like"/>
    <property type="match status" value="1"/>
</dbReference>